<name>A0A9N9G567_FUNMO</name>
<evidence type="ECO:0000313" key="2">
    <source>
        <dbReference type="EMBL" id="CAG8581187.1"/>
    </source>
</evidence>
<feature type="region of interest" description="Disordered" evidence="1">
    <location>
        <begin position="1"/>
        <end position="37"/>
    </location>
</feature>
<proteinExistence type="predicted"/>
<protein>
    <submittedName>
        <fullName evidence="2">786_t:CDS:1</fullName>
    </submittedName>
</protein>
<dbReference type="Proteomes" id="UP000789375">
    <property type="component" value="Unassembled WGS sequence"/>
</dbReference>
<accession>A0A9N9G567</accession>
<dbReference type="AlphaFoldDB" id="A0A9N9G567"/>
<dbReference type="EMBL" id="CAJVPP010001972">
    <property type="protein sequence ID" value="CAG8581187.1"/>
    <property type="molecule type" value="Genomic_DNA"/>
</dbReference>
<evidence type="ECO:0000256" key="1">
    <source>
        <dbReference type="SAM" id="MobiDB-lite"/>
    </source>
</evidence>
<feature type="compositionally biased region" description="Polar residues" evidence="1">
    <location>
        <begin position="9"/>
        <end position="22"/>
    </location>
</feature>
<gene>
    <name evidence="2" type="ORF">FMOSSE_LOCUS7956</name>
</gene>
<evidence type="ECO:0000313" key="3">
    <source>
        <dbReference type="Proteomes" id="UP000789375"/>
    </source>
</evidence>
<feature type="compositionally biased region" description="Acidic residues" evidence="1">
    <location>
        <begin position="27"/>
        <end position="37"/>
    </location>
</feature>
<sequence length="97" mass="11192">MLILKGDDQNTSIPEGDNQSMSILEENTLEESEFESEINTDYSNKAYGDLMALVINYKLNPLPQVERPKKLSPKKRHYLDQLILIKNSQHILSLQIF</sequence>
<keyword evidence="3" id="KW-1185">Reference proteome</keyword>
<comment type="caution">
    <text evidence="2">The sequence shown here is derived from an EMBL/GenBank/DDBJ whole genome shotgun (WGS) entry which is preliminary data.</text>
</comment>
<organism evidence="2 3">
    <name type="scientific">Funneliformis mosseae</name>
    <name type="common">Endomycorrhizal fungus</name>
    <name type="synonym">Glomus mosseae</name>
    <dbReference type="NCBI Taxonomy" id="27381"/>
    <lineage>
        <taxon>Eukaryota</taxon>
        <taxon>Fungi</taxon>
        <taxon>Fungi incertae sedis</taxon>
        <taxon>Mucoromycota</taxon>
        <taxon>Glomeromycotina</taxon>
        <taxon>Glomeromycetes</taxon>
        <taxon>Glomerales</taxon>
        <taxon>Glomeraceae</taxon>
        <taxon>Funneliformis</taxon>
    </lineage>
</organism>
<reference evidence="2" key="1">
    <citation type="submission" date="2021-06" db="EMBL/GenBank/DDBJ databases">
        <authorList>
            <person name="Kallberg Y."/>
            <person name="Tangrot J."/>
            <person name="Rosling A."/>
        </authorList>
    </citation>
    <scope>NUCLEOTIDE SEQUENCE</scope>
    <source>
        <strain evidence="2">87-6 pot B 2015</strain>
    </source>
</reference>